<evidence type="ECO:0000256" key="2">
    <source>
        <dbReference type="ARBA" id="ARBA00008860"/>
    </source>
</evidence>
<keyword evidence="8" id="KW-1185">Reference proteome</keyword>
<dbReference type="Pfam" id="PF10501">
    <property type="entry name" value="Ribosomal_L50"/>
    <property type="match status" value="1"/>
</dbReference>
<reference evidence="7" key="1">
    <citation type="journal article" date="2020" name="Fungal Divers.">
        <title>Resolving the Mortierellaceae phylogeny through synthesis of multi-gene phylogenetics and phylogenomics.</title>
        <authorList>
            <person name="Vandepol N."/>
            <person name="Liber J."/>
            <person name="Desiro A."/>
            <person name="Na H."/>
            <person name="Kennedy M."/>
            <person name="Barry K."/>
            <person name="Grigoriev I.V."/>
            <person name="Miller A.N."/>
            <person name="O'Donnell K."/>
            <person name="Stajich J.E."/>
            <person name="Bonito G."/>
        </authorList>
    </citation>
    <scope>NUCLEOTIDE SEQUENCE</scope>
    <source>
        <strain evidence="7">NVP60</strain>
    </source>
</reference>
<comment type="subcellular location">
    <subcellularLocation>
        <location evidence="1">Mitochondrion</location>
    </subcellularLocation>
</comment>
<evidence type="ECO:0000256" key="3">
    <source>
        <dbReference type="ARBA" id="ARBA00022980"/>
    </source>
</evidence>
<dbReference type="AlphaFoldDB" id="A0A9P6ULI8"/>
<dbReference type="EMBL" id="JAAAIN010000688">
    <property type="protein sequence ID" value="KAG0311689.1"/>
    <property type="molecule type" value="Genomic_DNA"/>
</dbReference>
<keyword evidence="5" id="KW-0687">Ribonucleoprotein</keyword>
<evidence type="ECO:0000256" key="4">
    <source>
        <dbReference type="ARBA" id="ARBA00023128"/>
    </source>
</evidence>
<evidence type="ECO:0000256" key="1">
    <source>
        <dbReference type="ARBA" id="ARBA00004173"/>
    </source>
</evidence>
<comment type="caution">
    <text evidence="7">The sequence shown here is derived from an EMBL/GenBank/DDBJ whole genome shotgun (WGS) entry which is preliminary data.</text>
</comment>
<comment type="similarity">
    <text evidence="2">Belongs to the mitochondrion-specific ribosomal protein mL50 family.</text>
</comment>
<dbReference type="GO" id="GO:0005840">
    <property type="term" value="C:ribosome"/>
    <property type="evidence" value="ECO:0007669"/>
    <property type="project" value="UniProtKB-KW"/>
</dbReference>
<proteinExistence type="inferred from homology"/>
<evidence type="ECO:0000256" key="5">
    <source>
        <dbReference type="ARBA" id="ARBA00023274"/>
    </source>
</evidence>
<keyword evidence="3" id="KW-0689">Ribosomal protein</keyword>
<gene>
    <name evidence="7" type="ORF">BGZ97_011689</name>
</gene>
<protein>
    <recommendedName>
        <fullName evidence="6">Large ribosomal subunit protein mL50</fullName>
    </recommendedName>
</protein>
<keyword evidence="4" id="KW-0496">Mitochondrion</keyword>
<dbReference type="Proteomes" id="UP000823405">
    <property type="component" value="Unassembled WGS sequence"/>
</dbReference>
<organism evidence="7 8">
    <name type="scientific">Linnemannia gamsii</name>
    <dbReference type="NCBI Taxonomy" id="64522"/>
    <lineage>
        <taxon>Eukaryota</taxon>
        <taxon>Fungi</taxon>
        <taxon>Fungi incertae sedis</taxon>
        <taxon>Mucoromycota</taxon>
        <taxon>Mortierellomycotina</taxon>
        <taxon>Mortierellomycetes</taxon>
        <taxon>Mortierellales</taxon>
        <taxon>Mortierellaceae</taxon>
        <taxon>Linnemannia</taxon>
    </lineage>
</organism>
<sequence>MQQTRSLVTLIARAPLRTLRTTSTFTPYKASASASLHTTTLSADEEKRGFLSRLNPFAKTTPKEEVKASPAAAQEELNVEIEEEEAPIPSWKSERKELSAEELEESIRTAAAPFVNTAEGTHLNKIQLDNPKIKFQARLLFPTFVMKAIAVQTGHEIPNKDIASIHTLKDVLTTLHTIDNASKDTPENPKGHVVAEWFQKNQATLPANMVFIPYAKAKGVKIEDRKRTNKRFL</sequence>
<accession>A0A9P6ULI8</accession>
<dbReference type="GO" id="GO:1990904">
    <property type="term" value="C:ribonucleoprotein complex"/>
    <property type="evidence" value="ECO:0007669"/>
    <property type="project" value="UniProtKB-KW"/>
</dbReference>
<evidence type="ECO:0000256" key="6">
    <source>
        <dbReference type="ARBA" id="ARBA00035183"/>
    </source>
</evidence>
<name>A0A9P6ULI8_9FUNG</name>
<dbReference type="GO" id="GO:0005739">
    <property type="term" value="C:mitochondrion"/>
    <property type="evidence" value="ECO:0007669"/>
    <property type="project" value="UniProtKB-SubCell"/>
</dbReference>
<evidence type="ECO:0000313" key="7">
    <source>
        <dbReference type="EMBL" id="KAG0311689.1"/>
    </source>
</evidence>
<evidence type="ECO:0000313" key="8">
    <source>
        <dbReference type="Proteomes" id="UP000823405"/>
    </source>
</evidence>
<dbReference type="InterPro" id="IPR018305">
    <property type="entry name" value="Ribosomal_m50"/>
</dbReference>
<dbReference type="OrthoDB" id="6220758at2759"/>